<dbReference type="SMART" id="SM00642">
    <property type="entry name" value="Aamy"/>
    <property type="match status" value="1"/>
</dbReference>
<dbReference type="Gene3D" id="3.90.400.10">
    <property type="entry name" value="Oligo-1,6-glucosidase, Domain 2"/>
    <property type="match status" value="1"/>
</dbReference>
<proteinExistence type="inferred from homology"/>
<dbReference type="CDD" id="cd11333">
    <property type="entry name" value="AmyAc_SI_OligoGlu_DGase"/>
    <property type="match status" value="1"/>
</dbReference>
<dbReference type="EMBL" id="JABZFV010000051">
    <property type="protein sequence ID" value="MBF0934680.1"/>
    <property type="molecule type" value="Genomic_DNA"/>
</dbReference>
<sequence>MVESNWWQNRVAYQIYPKSFKDSNGDGVGDIRGIIDKLDYLQSLGIGIIWISPIYQSPFVDQGYDISDYYAIDPIFGTMEDFDELIAQADKRDIKIVMDLVVNHCSDQHPWFQAALKDLSSHYADYFYFVESPDGPPNNWRSYFGGSVWEKLPGTNTYYLHSFHKTQPDLNWQNPRLRQEIYQMVNWWLEKGIAGFRIDAIINIKKNLTWQSYPADRPDGLVAVQRSLQDAQPIEPFLNELKAECFEPYQAFTVGEVFDASETEIHEFMGDQGYFSSIFDFSQTELGKSPLGWYAHQPVTAEMIKEAIFQTQAKTQAAGYWSTIIENHDEPRGVNFYLQGQEINDSGKKLLATMLMMRRGLPFIYQGQEIGTENRQFESLAQVDDIGSINEYHNAVANGLTDQEALEILNRYSRDNARIPLRWNKQKWGGFTTGQPWLQGAVKGNLTDVASQLEDKQSLWYWYRTLIQLRTDATYGEVIVSGSFVPLFREVKNLMAFERSNQTHCLWVVLNYQNQEQVLDLGRKWQSVLLNNLEELDSIENQVLKLAPYQALVLVMD</sequence>
<evidence type="ECO:0000313" key="5">
    <source>
        <dbReference type="Proteomes" id="UP000757900"/>
    </source>
</evidence>
<dbReference type="SUPFAM" id="SSF51011">
    <property type="entry name" value="Glycosyl hydrolase domain"/>
    <property type="match status" value="1"/>
</dbReference>
<dbReference type="AlphaFoldDB" id="A0A929MU69"/>
<dbReference type="Gene3D" id="3.20.20.80">
    <property type="entry name" value="Glycosidases"/>
    <property type="match status" value="1"/>
</dbReference>
<evidence type="ECO:0000313" key="4">
    <source>
        <dbReference type="EMBL" id="MBF0934680.1"/>
    </source>
</evidence>
<dbReference type="InterPro" id="IPR006047">
    <property type="entry name" value="GH13_cat_dom"/>
</dbReference>
<accession>A0A929MU69</accession>
<dbReference type="Proteomes" id="UP000757900">
    <property type="component" value="Unassembled WGS sequence"/>
</dbReference>
<keyword evidence="2" id="KW-0326">Glycosidase</keyword>
<dbReference type="InterPro" id="IPR045857">
    <property type="entry name" value="O16G_dom_2"/>
</dbReference>
<dbReference type="GO" id="GO:0009313">
    <property type="term" value="P:oligosaccharide catabolic process"/>
    <property type="evidence" value="ECO:0007669"/>
    <property type="project" value="TreeGrafter"/>
</dbReference>
<dbReference type="PANTHER" id="PTHR10357">
    <property type="entry name" value="ALPHA-AMYLASE FAMILY MEMBER"/>
    <property type="match status" value="1"/>
</dbReference>
<comment type="caution">
    <text evidence="4">The sequence shown here is derived from an EMBL/GenBank/DDBJ whole genome shotgun (WGS) entry which is preliminary data.</text>
</comment>
<dbReference type="PANTHER" id="PTHR10357:SF179">
    <property type="entry name" value="NEUTRAL AND BASIC AMINO ACID TRANSPORT PROTEIN RBAT"/>
    <property type="match status" value="1"/>
</dbReference>
<dbReference type="Pfam" id="PF00128">
    <property type="entry name" value="Alpha-amylase"/>
    <property type="match status" value="1"/>
</dbReference>
<evidence type="ECO:0000259" key="3">
    <source>
        <dbReference type="SMART" id="SM00642"/>
    </source>
</evidence>
<evidence type="ECO:0000256" key="1">
    <source>
        <dbReference type="ARBA" id="ARBA00008061"/>
    </source>
</evidence>
<reference evidence="4" key="1">
    <citation type="submission" date="2020-04" db="EMBL/GenBank/DDBJ databases">
        <title>Deep metagenomics examines the oral microbiome during advanced dental caries in children, revealing novel taxa and co-occurrences with host molecules.</title>
        <authorList>
            <person name="Baker J.L."/>
            <person name="Morton J.T."/>
            <person name="Dinis M."/>
            <person name="Alvarez R."/>
            <person name="Tran N.C."/>
            <person name="Knight R."/>
            <person name="Edlund A."/>
        </authorList>
    </citation>
    <scope>NUCLEOTIDE SEQUENCE</scope>
    <source>
        <strain evidence="4">JCVI_23_bin.16</strain>
    </source>
</reference>
<comment type="similarity">
    <text evidence="1">Belongs to the glycosyl hydrolase 13 family.</text>
</comment>
<evidence type="ECO:0000256" key="2">
    <source>
        <dbReference type="ARBA" id="ARBA00023295"/>
    </source>
</evidence>
<feature type="domain" description="Glycosyl hydrolase family 13 catalytic" evidence="3">
    <location>
        <begin position="14"/>
        <end position="418"/>
    </location>
</feature>
<organism evidence="4 5">
    <name type="scientific">Abiotrophia defectiva</name>
    <name type="common">Streptococcus defectivus</name>
    <dbReference type="NCBI Taxonomy" id="46125"/>
    <lineage>
        <taxon>Bacteria</taxon>
        <taxon>Bacillati</taxon>
        <taxon>Bacillota</taxon>
        <taxon>Bacilli</taxon>
        <taxon>Lactobacillales</taxon>
        <taxon>Aerococcaceae</taxon>
        <taxon>Abiotrophia</taxon>
    </lineage>
</organism>
<dbReference type="InterPro" id="IPR013780">
    <property type="entry name" value="Glyco_hydro_b"/>
</dbReference>
<protein>
    <submittedName>
        <fullName evidence="4">Alpha-glucosidase</fullName>
    </submittedName>
</protein>
<keyword evidence="2" id="KW-0378">Hydrolase</keyword>
<dbReference type="InterPro" id="IPR017853">
    <property type="entry name" value="GH"/>
</dbReference>
<dbReference type="Gene3D" id="2.60.40.1180">
    <property type="entry name" value="Golgi alpha-mannosidase II"/>
    <property type="match status" value="1"/>
</dbReference>
<name>A0A929MU69_ABIDE</name>
<gene>
    <name evidence="4" type="ORF">HXK00_03420</name>
</gene>
<dbReference type="GO" id="GO:0004556">
    <property type="term" value="F:alpha-amylase activity"/>
    <property type="evidence" value="ECO:0007669"/>
    <property type="project" value="TreeGrafter"/>
</dbReference>
<dbReference type="SUPFAM" id="SSF51445">
    <property type="entry name" value="(Trans)glycosidases"/>
    <property type="match status" value="1"/>
</dbReference>